<dbReference type="Gramene" id="Pp3c15_14780V3.3">
    <property type="protein sequence ID" value="Pp3c15_14780V3.3"/>
    <property type="gene ID" value="Pp3c15_14780"/>
</dbReference>
<dbReference type="EnsemblPlants" id="Pp3c15_14780V3.3">
    <property type="protein sequence ID" value="Pp3c15_14780V3.3"/>
    <property type="gene ID" value="Pp3c15_14780"/>
</dbReference>
<dbReference type="SUPFAM" id="SSF47699">
    <property type="entry name" value="Bifunctional inhibitor/lipid-transfer protein/seed storage 2S albumin"/>
    <property type="match status" value="1"/>
</dbReference>
<organism evidence="5 6">
    <name type="scientific">Physcomitrium patens</name>
    <name type="common">Spreading-leaved earth moss</name>
    <name type="synonym">Physcomitrella patens</name>
    <dbReference type="NCBI Taxonomy" id="3218"/>
    <lineage>
        <taxon>Eukaryota</taxon>
        <taxon>Viridiplantae</taxon>
        <taxon>Streptophyta</taxon>
        <taxon>Embryophyta</taxon>
        <taxon>Bryophyta</taxon>
        <taxon>Bryophytina</taxon>
        <taxon>Bryopsida</taxon>
        <taxon>Funariidae</taxon>
        <taxon>Funariales</taxon>
        <taxon>Funariaceae</taxon>
        <taxon>Physcomitrium</taxon>
    </lineage>
</organism>
<reference evidence="5 6" key="1">
    <citation type="journal article" date="2008" name="Science">
        <title>The Physcomitrella genome reveals evolutionary insights into the conquest of land by plants.</title>
        <authorList>
            <person name="Rensing S."/>
            <person name="Lang D."/>
            <person name="Zimmer A."/>
            <person name="Terry A."/>
            <person name="Salamov A."/>
            <person name="Shapiro H."/>
            <person name="Nishiyama T."/>
            <person name="Perroud P.-F."/>
            <person name="Lindquist E."/>
            <person name="Kamisugi Y."/>
            <person name="Tanahashi T."/>
            <person name="Sakakibara K."/>
            <person name="Fujita T."/>
            <person name="Oishi K."/>
            <person name="Shin-I T."/>
            <person name="Kuroki Y."/>
            <person name="Toyoda A."/>
            <person name="Suzuki Y."/>
            <person name="Hashimoto A."/>
            <person name="Yamaguchi K."/>
            <person name="Sugano A."/>
            <person name="Kohara Y."/>
            <person name="Fujiyama A."/>
            <person name="Anterola A."/>
            <person name="Aoki S."/>
            <person name="Ashton N."/>
            <person name="Barbazuk W.B."/>
            <person name="Barker E."/>
            <person name="Bennetzen J."/>
            <person name="Bezanilla M."/>
            <person name="Blankenship R."/>
            <person name="Cho S.H."/>
            <person name="Dutcher S."/>
            <person name="Estelle M."/>
            <person name="Fawcett J.A."/>
            <person name="Gundlach H."/>
            <person name="Hanada K."/>
            <person name="Heyl A."/>
            <person name="Hicks K.A."/>
            <person name="Hugh J."/>
            <person name="Lohr M."/>
            <person name="Mayer K."/>
            <person name="Melkozernov A."/>
            <person name="Murata T."/>
            <person name="Nelson D."/>
            <person name="Pils B."/>
            <person name="Prigge M."/>
            <person name="Reiss B."/>
            <person name="Renner T."/>
            <person name="Rombauts S."/>
            <person name="Rushton P."/>
            <person name="Sanderfoot A."/>
            <person name="Schween G."/>
            <person name="Shiu S.-H."/>
            <person name="Stueber K."/>
            <person name="Theodoulou F.L."/>
            <person name="Tu H."/>
            <person name="Van de Peer Y."/>
            <person name="Verrier P.J."/>
            <person name="Waters E."/>
            <person name="Wood A."/>
            <person name="Yang L."/>
            <person name="Cove D."/>
            <person name="Cuming A."/>
            <person name="Hasebe M."/>
            <person name="Lucas S."/>
            <person name="Mishler D.B."/>
            <person name="Reski R."/>
            <person name="Grigoriev I."/>
            <person name="Quatrano R.S."/>
            <person name="Boore J.L."/>
        </authorList>
    </citation>
    <scope>NUCLEOTIDE SEQUENCE [LARGE SCALE GENOMIC DNA]</scope>
    <source>
        <strain evidence="5 6">cv. Gransden 2004</strain>
    </source>
</reference>
<keyword evidence="2" id="KW-0812">Transmembrane</keyword>
<keyword evidence="2" id="KW-0472">Membrane</keyword>
<dbReference type="Gene3D" id="1.10.110.10">
    <property type="entry name" value="Plant lipid-transfer and hydrophobic proteins"/>
    <property type="match status" value="1"/>
</dbReference>
<proteinExistence type="predicted"/>
<feature type="region of interest" description="Disordered" evidence="1">
    <location>
        <begin position="217"/>
        <end position="268"/>
    </location>
</feature>
<dbReference type="InParanoid" id="A0A7I4AY16"/>
<evidence type="ECO:0000256" key="2">
    <source>
        <dbReference type="SAM" id="Phobius"/>
    </source>
</evidence>
<evidence type="ECO:0000256" key="3">
    <source>
        <dbReference type="SAM" id="SignalP"/>
    </source>
</evidence>
<dbReference type="AlphaFoldDB" id="A0A7I4AY16"/>
<feature type="transmembrane region" description="Helical" evidence="2">
    <location>
        <begin position="168"/>
        <end position="189"/>
    </location>
</feature>
<feature type="chain" id="PRO_5029613091" description="Bifunctional inhibitor/plant lipid transfer protein/seed storage helical domain-containing protein" evidence="3">
    <location>
        <begin position="41"/>
        <end position="300"/>
    </location>
</feature>
<keyword evidence="3" id="KW-0732">Signal</keyword>
<dbReference type="Pfam" id="PF14368">
    <property type="entry name" value="LTP_2"/>
    <property type="match status" value="1"/>
</dbReference>
<protein>
    <recommendedName>
        <fullName evidence="4">Bifunctional inhibitor/plant lipid transfer protein/seed storage helical domain-containing protein</fullName>
    </recommendedName>
</protein>
<gene>
    <name evidence="5" type="primary">LOC112292218</name>
</gene>
<feature type="signal peptide" evidence="3">
    <location>
        <begin position="1"/>
        <end position="40"/>
    </location>
</feature>
<keyword evidence="2" id="KW-1133">Transmembrane helix</keyword>
<dbReference type="InterPro" id="IPR016140">
    <property type="entry name" value="Bifunc_inhib/LTP/seed_store"/>
</dbReference>
<dbReference type="EMBL" id="ABEU02000015">
    <property type="status" value="NOT_ANNOTATED_CDS"/>
    <property type="molecule type" value="Genomic_DNA"/>
</dbReference>
<evidence type="ECO:0000256" key="1">
    <source>
        <dbReference type="SAM" id="MobiDB-lite"/>
    </source>
</evidence>
<dbReference type="Proteomes" id="UP000006727">
    <property type="component" value="Chromosome 15"/>
</dbReference>
<evidence type="ECO:0000259" key="4">
    <source>
        <dbReference type="Pfam" id="PF14368"/>
    </source>
</evidence>
<evidence type="ECO:0000313" key="5">
    <source>
        <dbReference type="EnsemblPlants" id="Pp3c15_14780V3.3"/>
    </source>
</evidence>
<feature type="compositionally biased region" description="Pro residues" evidence="1">
    <location>
        <begin position="126"/>
        <end position="138"/>
    </location>
</feature>
<evidence type="ECO:0000313" key="6">
    <source>
        <dbReference type="Proteomes" id="UP000006727"/>
    </source>
</evidence>
<accession>A0A7I4AY16</accession>
<keyword evidence="6" id="KW-1185">Reference proteome</keyword>
<dbReference type="InterPro" id="IPR036312">
    <property type="entry name" value="Bifun_inhib/LTP/seed_sf"/>
</dbReference>
<name>A0A7I4AY16_PHYPA</name>
<feature type="domain" description="Bifunctional inhibitor/plant lipid transfer protein/seed storage helical" evidence="4">
    <location>
        <begin position="29"/>
        <end position="118"/>
    </location>
</feature>
<sequence length="300" mass="31256">MHCNKYKEVVGTADMEKPACSVIAMVVLALVLNAPGTAQAQICADSQAAVLYVSCYGYLEDTLTYPDTSCCDEVGYLYKLEGADCFCDEVRSLTALYPTSNANKASSLLRDCKLSAGASCSTTPSSAPPASPVSPSLPTPGSIGGINTPIEQSSPSSTTNEPPGSLNLAAPIGGSVGGITALGIILILIGKFTNMFSRCCNCHWFVNVGGRNGNDNAKANAGLPQHQPQHPNGYPYPAPGGLPQHYPQQPNGYPYPTPATANQGRAPPSAQVFSFFNDLNAAENASTHTKPDTAVEDHDG</sequence>
<reference evidence="5 6" key="2">
    <citation type="journal article" date="2018" name="Plant J.">
        <title>The Physcomitrella patens chromosome-scale assembly reveals moss genome structure and evolution.</title>
        <authorList>
            <person name="Lang D."/>
            <person name="Ullrich K.K."/>
            <person name="Murat F."/>
            <person name="Fuchs J."/>
            <person name="Jenkins J."/>
            <person name="Haas F.B."/>
            <person name="Piednoel M."/>
            <person name="Gundlach H."/>
            <person name="Van Bel M."/>
            <person name="Meyberg R."/>
            <person name="Vives C."/>
            <person name="Morata J."/>
            <person name="Symeonidi A."/>
            <person name="Hiss M."/>
            <person name="Muchero W."/>
            <person name="Kamisugi Y."/>
            <person name="Saleh O."/>
            <person name="Blanc G."/>
            <person name="Decker E.L."/>
            <person name="van Gessel N."/>
            <person name="Grimwood J."/>
            <person name="Hayes R.D."/>
            <person name="Graham S.W."/>
            <person name="Gunter L.E."/>
            <person name="McDaniel S.F."/>
            <person name="Hoernstein S.N.W."/>
            <person name="Larsson A."/>
            <person name="Li F.W."/>
            <person name="Perroud P.F."/>
            <person name="Phillips J."/>
            <person name="Ranjan P."/>
            <person name="Rokshar D.S."/>
            <person name="Rothfels C.J."/>
            <person name="Schneider L."/>
            <person name="Shu S."/>
            <person name="Stevenson D.W."/>
            <person name="Thummler F."/>
            <person name="Tillich M."/>
            <person name="Villarreal Aguilar J.C."/>
            <person name="Widiez T."/>
            <person name="Wong G.K."/>
            <person name="Wymore A."/>
            <person name="Zhang Y."/>
            <person name="Zimmer A.D."/>
            <person name="Quatrano R.S."/>
            <person name="Mayer K.F.X."/>
            <person name="Goodstein D."/>
            <person name="Casacuberta J.M."/>
            <person name="Vandepoele K."/>
            <person name="Reski R."/>
            <person name="Cuming A.C."/>
            <person name="Tuskan G.A."/>
            <person name="Maumus F."/>
            <person name="Salse J."/>
            <person name="Schmutz J."/>
            <person name="Rensing S.A."/>
        </authorList>
    </citation>
    <scope>NUCLEOTIDE SEQUENCE [LARGE SCALE GENOMIC DNA]</scope>
    <source>
        <strain evidence="5 6">cv. Gransden 2004</strain>
    </source>
</reference>
<feature type="compositionally biased region" description="Polar residues" evidence="1">
    <location>
        <begin position="149"/>
        <end position="162"/>
    </location>
</feature>
<reference evidence="5" key="3">
    <citation type="submission" date="2020-12" db="UniProtKB">
        <authorList>
            <consortium name="EnsemblPlants"/>
        </authorList>
    </citation>
    <scope>IDENTIFICATION</scope>
</reference>
<feature type="region of interest" description="Disordered" evidence="1">
    <location>
        <begin position="122"/>
        <end position="166"/>
    </location>
</feature>
<dbReference type="CDD" id="cd00010">
    <property type="entry name" value="AAI_LTSS"/>
    <property type="match status" value="1"/>
</dbReference>